<name>A0A225DT65_9BACT</name>
<dbReference type="Proteomes" id="UP000214646">
    <property type="component" value="Unassembled WGS sequence"/>
</dbReference>
<evidence type="ECO:0000313" key="1">
    <source>
        <dbReference type="EMBL" id="OWK40369.1"/>
    </source>
</evidence>
<accession>A0A225DT65</accession>
<sequence>MMRSKGKSEKDKDRKESILRAFTDNLRSLSEVTHAAVDRYLSGIGGSAGNKKKRLGSKKSFLGSHFTLGTDLQRAFLAKGCLSRDRLTR</sequence>
<protein>
    <submittedName>
        <fullName evidence="1">Uncharacterized protein</fullName>
    </submittedName>
</protein>
<dbReference type="AlphaFoldDB" id="A0A225DT65"/>
<comment type="caution">
    <text evidence="1">The sequence shown here is derived from an EMBL/GenBank/DDBJ whole genome shotgun (WGS) entry which is preliminary data.</text>
</comment>
<reference evidence="2" key="1">
    <citation type="submission" date="2017-06" db="EMBL/GenBank/DDBJ databases">
        <title>Genome analysis of Fimbriiglobus ruber SP5, the first member of the order Planctomycetales with confirmed chitinolytic capability.</title>
        <authorList>
            <person name="Ravin N.V."/>
            <person name="Rakitin A.L."/>
            <person name="Ivanova A.A."/>
            <person name="Beletsky A.V."/>
            <person name="Kulichevskaya I.S."/>
            <person name="Mardanov A.V."/>
            <person name="Dedysh S.N."/>
        </authorList>
    </citation>
    <scope>NUCLEOTIDE SEQUENCE [LARGE SCALE GENOMIC DNA]</scope>
    <source>
        <strain evidence="2">SP5</strain>
    </source>
</reference>
<proteinExistence type="predicted"/>
<dbReference type="EMBL" id="NIDE01000008">
    <property type="protein sequence ID" value="OWK40369.1"/>
    <property type="molecule type" value="Genomic_DNA"/>
</dbReference>
<organism evidence="1 2">
    <name type="scientific">Fimbriiglobus ruber</name>
    <dbReference type="NCBI Taxonomy" id="1908690"/>
    <lineage>
        <taxon>Bacteria</taxon>
        <taxon>Pseudomonadati</taxon>
        <taxon>Planctomycetota</taxon>
        <taxon>Planctomycetia</taxon>
        <taxon>Gemmatales</taxon>
        <taxon>Gemmataceae</taxon>
        <taxon>Fimbriiglobus</taxon>
    </lineage>
</organism>
<keyword evidence="2" id="KW-1185">Reference proteome</keyword>
<gene>
    <name evidence="1" type="ORF">FRUB_05288</name>
</gene>
<evidence type="ECO:0000313" key="2">
    <source>
        <dbReference type="Proteomes" id="UP000214646"/>
    </source>
</evidence>